<name>A0A267G4I6_9PLAT</name>
<comment type="subcellular location">
    <subcellularLocation>
        <location evidence="1">Membrane</location>
    </subcellularLocation>
</comment>
<dbReference type="GO" id="GO:0004930">
    <property type="term" value="F:G protein-coupled receptor activity"/>
    <property type="evidence" value="ECO:0007669"/>
    <property type="project" value="InterPro"/>
</dbReference>
<keyword evidence="4 6" id="KW-0472">Membrane</keyword>
<gene>
    <name evidence="8" type="ORF">BOX15_Mlig005370g2</name>
</gene>
<evidence type="ECO:0000313" key="8">
    <source>
        <dbReference type="EMBL" id="PAA80931.1"/>
    </source>
</evidence>
<feature type="transmembrane region" description="Helical" evidence="6">
    <location>
        <begin position="287"/>
        <end position="313"/>
    </location>
</feature>
<dbReference type="InterPro" id="IPR000276">
    <property type="entry name" value="GPCR_Rhodpsn"/>
</dbReference>
<feature type="domain" description="G-protein coupled receptors family 1 profile" evidence="7">
    <location>
        <begin position="37"/>
        <end position="394"/>
    </location>
</feature>
<feature type="region of interest" description="Disordered" evidence="5">
    <location>
        <begin position="433"/>
        <end position="471"/>
    </location>
</feature>
<proteinExistence type="predicted"/>
<keyword evidence="2 6" id="KW-0812">Transmembrane</keyword>
<feature type="transmembrane region" description="Helical" evidence="6">
    <location>
        <begin position="119"/>
        <end position="140"/>
    </location>
</feature>
<evidence type="ECO:0000259" key="7">
    <source>
        <dbReference type="PROSITE" id="PS50262"/>
    </source>
</evidence>
<evidence type="ECO:0000256" key="1">
    <source>
        <dbReference type="ARBA" id="ARBA00004370"/>
    </source>
</evidence>
<feature type="region of interest" description="Disordered" evidence="5">
    <location>
        <begin position="506"/>
        <end position="540"/>
    </location>
</feature>
<evidence type="ECO:0000313" key="9">
    <source>
        <dbReference type="Proteomes" id="UP000215902"/>
    </source>
</evidence>
<evidence type="ECO:0000256" key="2">
    <source>
        <dbReference type="ARBA" id="ARBA00022692"/>
    </source>
</evidence>
<dbReference type="OrthoDB" id="9990906at2759"/>
<evidence type="ECO:0000256" key="6">
    <source>
        <dbReference type="SAM" id="Phobius"/>
    </source>
</evidence>
<feature type="transmembrane region" description="Helical" evidence="6">
    <location>
        <begin position="18"/>
        <end position="46"/>
    </location>
</feature>
<sequence length="606" mass="67915">MGVGCIGKVPIMYIANKAVLWGCYALIMSLILFGLIGNILSFRILGYNKSRRNQSSTFYLRALAVADSGALILNSLLMAQMMMLRPAIHLHPLSLLSIMLNSYPMCNVRMYLSRSTTLIAVYIIVLFSIERALVVINPFRWMRFFTLRKAKLAVVGLTLISYSICIPAMFSFNKESFNYPKRLYNVTTNKTIVAPTLLAMADCSRLRREGVNGTGSLVMEEPMPMLGILAQLALNKESIRIEGNLSTVHRMLLNQSKQERGLMRHIGLECQSIADCRINFPIFKPFIMFYNISISLIPFIITGVCNLIILVSLRNVETKNLRKSKPNEEVQDRQVTKKLIIVSTAFVVLSFPLALFHLITGIMRGSYCSTFWSNYLTIGLTLSSSNHAVNFIIYCISEEQFRRLVVSVLMCKRHRLTRLLSYINEPRNRGACGGGRAGGYGAKGRSRRGNVGTTNTGPATATTGTGCRKMSTPYTNITNYSTSQSQSQCPDQSELSVTDVLVHQPVERTPAPPPPPSTPPQEPPPQETSKTNESPQQRQKTLSFAKRLKARRRNDEIVADDAVEIPHDFKNCSLVRDDWASELFADDVEDSRLRAIMARWSEITPE</sequence>
<keyword evidence="3 6" id="KW-1133">Transmembrane helix</keyword>
<dbReference type="STRING" id="282301.A0A267G4I6"/>
<dbReference type="PANTHER" id="PTHR46641">
    <property type="entry name" value="FMRFAMIDE RECEPTOR-RELATED"/>
    <property type="match status" value="1"/>
</dbReference>
<feature type="transmembrane region" description="Helical" evidence="6">
    <location>
        <begin position="152"/>
        <end position="172"/>
    </location>
</feature>
<feature type="compositionally biased region" description="Gly residues" evidence="5">
    <location>
        <begin position="433"/>
        <end position="442"/>
    </location>
</feature>
<evidence type="ECO:0000256" key="3">
    <source>
        <dbReference type="ARBA" id="ARBA00022989"/>
    </source>
</evidence>
<organism evidence="8 9">
    <name type="scientific">Macrostomum lignano</name>
    <dbReference type="NCBI Taxonomy" id="282301"/>
    <lineage>
        <taxon>Eukaryota</taxon>
        <taxon>Metazoa</taxon>
        <taxon>Spiralia</taxon>
        <taxon>Lophotrochozoa</taxon>
        <taxon>Platyhelminthes</taxon>
        <taxon>Rhabditophora</taxon>
        <taxon>Macrostomorpha</taxon>
        <taxon>Macrostomida</taxon>
        <taxon>Macrostomidae</taxon>
        <taxon>Macrostomum</taxon>
    </lineage>
</organism>
<dbReference type="Pfam" id="PF00001">
    <property type="entry name" value="7tm_1"/>
    <property type="match status" value="2"/>
</dbReference>
<dbReference type="PRINTS" id="PR00237">
    <property type="entry name" value="GPCRRHODOPSN"/>
</dbReference>
<dbReference type="Proteomes" id="UP000215902">
    <property type="component" value="Unassembled WGS sequence"/>
</dbReference>
<feature type="compositionally biased region" description="Pro residues" evidence="5">
    <location>
        <begin position="510"/>
        <end position="526"/>
    </location>
</feature>
<dbReference type="SUPFAM" id="SSF81321">
    <property type="entry name" value="Family A G protein-coupled receptor-like"/>
    <property type="match status" value="1"/>
</dbReference>
<dbReference type="GO" id="GO:0016020">
    <property type="term" value="C:membrane"/>
    <property type="evidence" value="ECO:0007669"/>
    <property type="project" value="UniProtKB-SubCell"/>
</dbReference>
<feature type="transmembrane region" description="Helical" evidence="6">
    <location>
        <begin position="339"/>
        <end position="363"/>
    </location>
</feature>
<feature type="compositionally biased region" description="Low complexity" evidence="5">
    <location>
        <begin position="449"/>
        <end position="466"/>
    </location>
</feature>
<dbReference type="InterPro" id="IPR017452">
    <property type="entry name" value="GPCR_Rhodpsn_7TM"/>
</dbReference>
<evidence type="ECO:0000256" key="5">
    <source>
        <dbReference type="SAM" id="MobiDB-lite"/>
    </source>
</evidence>
<dbReference type="Gene3D" id="1.20.1070.10">
    <property type="entry name" value="Rhodopsin 7-helix transmembrane proteins"/>
    <property type="match status" value="2"/>
</dbReference>
<dbReference type="EMBL" id="NIVC01000558">
    <property type="protein sequence ID" value="PAA80931.1"/>
    <property type="molecule type" value="Genomic_DNA"/>
</dbReference>
<accession>A0A267G4I6</accession>
<evidence type="ECO:0000256" key="4">
    <source>
        <dbReference type="ARBA" id="ARBA00023136"/>
    </source>
</evidence>
<keyword evidence="9" id="KW-1185">Reference proteome</keyword>
<protein>
    <recommendedName>
        <fullName evidence="7">G-protein coupled receptors family 1 profile domain-containing protein</fullName>
    </recommendedName>
</protein>
<dbReference type="AlphaFoldDB" id="A0A267G4I6"/>
<feature type="compositionally biased region" description="Polar residues" evidence="5">
    <location>
        <begin position="529"/>
        <end position="540"/>
    </location>
</feature>
<dbReference type="InterPro" id="IPR052954">
    <property type="entry name" value="GPCR-Ligand_Int"/>
</dbReference>
<dbReference type="PROSITE" id="PS50262">
    <property type="entry name" value="G_PROTEIN_RECEP_F1_2"/>
    <property type="match status" value="1"/>
</dbReference>
<comment type="caution">
    <text evidence="8">The sequence shown here is derived from an EMBL/GenBank/DDBJ whole genome shotgun (WGS) entry which is preliminary data.</text>
</comment>
<reference evidence="8 9" key="1">
    <citation type="submission" date="2017-06" db="EMBL/GenBank/DDBJ databases">
        <title>A platform for efficient transgenesis in Macrostomum lignano, a flatworm model organism for stem cell research.</title>
        <authorList>
            <person name="Berezikov E."/>
        </authorList>
    </citation>
    <scope>NUCLEOTIDE SEQUENCE [LARGE SCALE GENOMIC DNA]</scope>
    <source>
        <strain evidence="8">DV1</strain>
        <tissue evidence="8">Whole organism</tissue>
    </source>
</reference>
<dbReference type="PANTHER" id="PTHR46641:SF2">
    <property type="entry name" value="FMRFAMIDE RECEPTOR"/>
    <property type="match status" value="1"/>
</dbReference>
<feature type="transmembrane region" description="Helical" evidence="6">
    <location>
        <begin position="58"/>
        <end position="83"/>
    </location>
</feature>